<dbReference type="EMBL" id="JBJUIK010000007">
    <property type="protein sequence ID" value="KAL3522144.1"/>
    <property type="molecule type" value="Genomic_DNA"/>
</dbReference>
<accession>A0ABD2ZRT2</accession>
<protein>
    <submittedName>
        <fullName evidence="3">Uncharacterized protein</fullName>
    </submittedName>
</protein>
<dbReference type="AlphaFoldDB" id="A0ABD2ZRT2"/>
<feature type="transmembrane region" description="Helical" evidence="2">
    <location>
        <begin position="108"/>
        <end position="131"/>
    </location>
</feature>
<organism evidence="3 4">
    <name type="scientific">Cinchona calisaya</name>
    <dbReference type="NCBI Taxonomy" id="153742"/>
    <lineage>
        <taxon>Eukaryota</taxon>
        <taxon>Viridiplantae</taxon>
        <taxon>Streptophyta</taxon>
        <taxon>Embryophyta</taxon>
        <taxon>Tracheophyta</taxon>
        <taxon>Spermatophyta</taxon>
        <taxon>Magnoliopsida</taxon>
        <taxon>eudicotyledons</taxon>
        <taxon>Gunneridae</taxon>
        <taxon>Pentapetalae</taxon>
        <taxon>asterids</taxon>
        <taxon>lamiids</taxon>
        <taxon>Gentianales</taxon>
        <taxon>Rubiaceae</taxon>
        <taxon>Cinchonoideae</taxon>
        <taxon>Cinchoneae</taxon>
        <taxon>Cinchona</taxon>
    </lineage>
</organism>
<evidence type="ECO:0000313" key="4">
    <source>
        <dbReference type="Proteomes" id="UP001630127"/>
    </source>
</evidence>
<proteinExistence type="predicted"/>
<evidence type="ECO:0000313" key="3">
    <source>
        <dbReference type="EMBL" id="KAL3522144.1"/>
    </source>
</evidence>
<gene>
    <name evidence="3" type="ORF">ACH5RR_014978</name>
</gene>
<dbReference type="InterPro" id="IPR006461">
    <property type="entry name" value="PLAC_motif_containing"/>
</dbReference>
<feature type="transmembrane region" description="Helical" evidence="2">
    <location>
        <begin position="137"/>
        <end position="155"/>
    </location>
</feature>
<dbReference type="Pfam" id="PF04749">
    <property type="entry name" value="PLAC8"/>
    <property type="match status" value="1"/>
</dbReference>
<keyword evidence="2" id="KW-1133">Transmembrane helix</keyword>
<comment type="caution">
    <text evidence="3">The sequence shown here is derived from an EMBL/GenBank/DDBJ whole genome shotgun (WGS) entry which is preliminary data.</text>
</comment>
<dbReference type="NCBIfam" id="TIGR01571">
    <property type="entry name" value="A_thal_Cys_rich"/>
    <property type="match status" value="1"/>
</dbReference>
<feature type="compositionally biased region" description="Polar residues" evidence="1">
    <location>
        <begin position="232"/>
        <end position="243"/>
    </location>
</feature>
<dbReference type="PANTHER" id="PTHR15907">
    <property type="entry name" value="DUF614 FAMILY PROTEIN-RELATED"/>
    <property type="match status" value="1"/>
</dbReference>
<keyword evidence="2" id="KW-0812">Transmembrane</keyword>
<keyword evidence="4" id="KW-1185">Reference proteome</keyword>
<keyword evidence="2" id="KW-0472">Membrane</keyword>
<sequence length="267" mass="30225">MAEMEKKEEEESLMEGVAILDFDMLCATVAMQSQKGNKWDYKFNQMDDENVEEEDDAMIYANGRGVLRMWEGELLYDCFDDRRIALQSSCCPCHRFGKNMRRAGFGSCFLQGSVYMILVLLALLNMVAFLVTKRRCFLYLSAAFSISVGIYLGIYRTQIRKKFNIRDNDSSFDDCVYHLICPCCSLCQESRTLEMNNVQDGIWHGRGDTLCIGSYSEGGKAFFELSPPPVMSRQSPEPHSTSKAADGNSEVVQTSPLVCPVHQSEHL</sequence>
<name>A0ABD2ZRT2_9GENT</name>
<reference evidence="3 4" key="1">
    <citation type="submission" date="2024-11" db="EMBL/GenBank/DDBJ databases">
        <title>A near-complete genome assembly of Cinchona calisaya.</title>
        <authorList>
            <person name="Lian D.C."/>
            <person name="Zhao X.W."/>
            <person name="Wei L."/>
        </authorList>
    </citation>
    <scope>NUCLEOTIDE SEQUENCE [LARGE SCALE GENOMIC DNA]</scope>
    <source>
        <tissue evidence="3">Nenye</tissue>
    </source>
</reference>
<dbReference type="Proteomes" id="UP001630127">
    <property type="component" value="Unassembled WGS sequence"/>
</dbReference>
<evidence type="ECO:0000256" key="2">
    <source>
        <dbReference type="SAM" id="Phobius"/>
    </source>
</evidence>
<evidence type="ECO:0000256" key="1">
    <source>
        <dbReference type="SAM" id="MobiDB-lite"/>
    </source>
</evidence>
<feature type="region of interest" description="Disordered" evidence="1">
    <location>
        <begin position="227"/>
        <end position="250"/>
    </location>
</feature>